<keyword evidence="1" id="KW-0732">Signal</keyword>
<accession>A0A8D8BKP1</accession>
<protein>
    <submittedName>
        <fullName evidence="2">(northern house mosquito) hypothetical protein</fullName>
    </submittedName>
</protein>
<name>A0A8D8BKP1_CULPI</name>
<feature type="chain" id="PRO_5034506672" evidence="1">
    <location>
        <begin position="19"/>
        <end position="150"/>
    </location>
</feature>
<dbReference type="EMBL" id="HBUE01079266">
    <property type="protein sequence ID" value="CAG6476795.1"/>
    <property type="molecule type" value="Transcribed_RNA"/>
</dbReference>
<evidence type="ECO:0000256" key="1">
    <source>
        <dbReference type="SAM" id="SignalP"/>
    </source>
</evidence>
<feature type="signal peptide" evidence="1">
    <location>
        <begin position="1"/>
        <end position="18"/>
    </location>
</feature>
<evidence type="ECO:0000313" key="2">
    <source>
        <dbReference type="EMBL" id="CAG6476795.1"/>
    </source>
</evidence>
<reference evidence="2" key="1">
    <citation type="submission" date="2021-05" db="EMBL/GenBank/DDBJ databases">
        <authorList>
            <person name="Alioto T."/>
            <person name="Alioto T."/>
            <person name="Gomez Garrido J."/>
        </authorList>
    </citation>
    <scope>NUCLEOTIDE SEQUENCE</scope>
</reference>
<dbReference type="AlphaFoldDB" id="A0A8D8BKP1"/>
<sequence>MHLVLFLFSAAAAAAASGAPSGSASPVWWSGVKAARRAVKSVTPRVLPWFRPANVVRSWIPRGWFLLGPASAAAGAPSRSASKNDFGSAPRFISNRFGVWRSSSTKGINRQIVSRPNAGKALGAESRERECARVCVVCVLACCVEAVLLI</sequence>
<proteinExistence type="predicted"/>
<organism evidence="2">
    <name type="scientific">Culex pipiens</name>
    <name type="common">House mosquito</name>
    <dbReference type="NCBI Taxonomy" id="7175"/>
    <lineage>
        <taxon>Eukaryota</taxon>
        <taxon>Metazoa</taxon>
        <taxon>Ecdysozoa</taxon>
        <taxon>Arthropoda</taxon>
        <taxon>Hexapoda</taxon>
        <taxon>Insecta</taxon>
        <taxon>Pterygota</taxon>
        <taxon>Neoptera</taxon>
        <taxon>Endopterygota</taxon>
        <taxon>Diptera</taxon>
        <taxon>Nematocera</taxon>
        <taxon>Culicoidea</taxon>
        <taxon>Culicidae</taxon>
        <taxon>Culicinae</taxon>
        <taxon>Culicini</taxon>
        <taxon>Culex</taxon>
        <taxon>Culex</taxon>
    </lineage>
</organism>